<dbReference type="SFLD" id="SFLDS00003">
    <property type="entry name" value="Haloacid_Dehalogenase"/>
    <property type="match status" value="1"/>
</dbReference>
<dbReference type="NCBIfam" id="TIGR01428">
    <property type="entry name" value="HAD_type_II"/>
    <property type="match status" value="1"/>
</dbReference>
<dbReference type="SUPFAM" id="SSF56784">
    <property type="entry name" value="HAD-like"/>
    <property type="match status" value="1"/>
</dbReference>
<comment type="similarity">
    <text evidence="1">Belongs to the HAD-like hydrolase superfamily. S-2-haloalkanoic acid dehalogenase family.</text>
</comment>
<evidence type="ECO:0000313" key="3">
    <source>
        <dbReference type="EMBL" id="MBE3002053.1"/>
    </source>
</evidence>
<reference evidence="3 4" key="1">
    <citation type="submission" date="2020-09" db="EMBL/GenBank/DDBJ databases">
        <title>Diversity and distribution of actinomycetes associated with coral in the coast of Hainan.</title>
        <authorList>
            <person name="Li F."/>
        </authorList>
    </citation>
    <scope>NUCLEOTIDE SEQUENCE [LARGE SCALE GENOMIC DNA]</scope>
    <source>
        <strain evidence="3 4">HNM0947</strain>
    </source>
</reference>
<comment type="caution">
    <text evidence="3">The sequence shown here is derived from an EMBL/GenBank/DDBJ whole genome shotgun (WGS) entry which is preliminary data.</text>
</comment>
<dbReference type="SFLD" id="SFLDG01129">
    <property type="entry name" value="C1.5:_HAD__Beta-PGM__Phosphata"/>
    <property type="match status" value="1"/>
</dbReference>
<dbReference type="PANTHER" id="PTHR43316">
    <property type="entry name" value="HYDROLASE, HALOACID DELAHOGENASE-RELATED"/>
    <property type="match status" value="1"/>
</dbReference>
<dbReference type="CDD" id="cd02588">
    <property type="entry name" value="HAD_L2-DEX"/>
    <property type="match status" value="1"/>
</dbReference>
<accession>A0ABR9PDX4</accession>
<keyword evidence="2" id="KW-0378">Hydrolase</keyword>
<dbReference type="PRINTS" id="PR00413">
    <property type="entry name" value="HADHALOGNASE"/>
</dbReference>
<protein>
    <submittedName>
        <fullName evidence="3">Haloacid dehalogenase type II</fullName>
    </submittedName>
</protein>
<dbReference type="RefSeq" id="WP_193124643.1">
    <property type="nucleotide sequence ID" value="NZ_JADBGI010000033.1"/>
</dbReference>
<dbReference type="NCBIfam" id="TIGR01493">
    <property type="entry name" value="HAD-SF-IA-v2"/>
    <property type="match status" value="1"/>
</dbReference>
<dbReference type="PANTHER" id="PTHR43316:SF3">
    <property type="entry name" value="HALOACID DEHALOGENASE, TYPE II (AFU_ORTHOLOGUE AFUA_2G07750)-RELATED"/>
    <property type="match status" value="1"/>
</dbReference>
<evidence type="ECO:0000256" key="1">
    <source>
        <dbReference type="ARBA" id="ARBA00008106"/>
    </source>
</evidence>
<dbReference type="InterPro" id="IPR051540">
    <property type="entry name" value="S-2-haloacid_dehalogenase"/>
</dbReference>
<evidence type="ECO:0000313" key="4">
    <source>
        <dbReference type="Proteomes" id="UP000806528"/>
    </source>
</evidence>
<dbReference type="InterPro" id="IPR006439">
    <property type="entry name" value="HAD-SF_hydro_IA"/>
</dbReference>
<dbReference type="InterPro" id="IPR023198">
    <property type="entry name" value="PGP-like_dom2"/>
</dbReference>
<dbReference type="Pfam" id="PF00702">
    <property type="entry name" value="Hydrolase"/>
    <property type="match status" value="1"/>
</dbReference>
<keyword evidence="4" id="KW-1185">Reference proteome</keyword>
<dbReference type="InterPro" id="IPR023214">
    <property type="entry name" value="HAD_sf"/>
</dbReference>
<dbReference type="EMBL" id="JADBGI010000033">
    <property type="protein sequence ID" value="MBE3002053.1"/>
    <property type="molecule type" value="Genomic_DNA"/>
</dbReference>
<evidence type="ECO:0000256" key="2">
    <source>
        <dbReference type="ARBA" id="ARBA00022801"/>
    </source>
</evidence>
<dbReference type="InterPro" id="IPR006328">
    <property type="entry name" value="2-HAD"/>
</dbReference>
<dbReference type="Gene3D" id="1.10.150.240">
    <property type="entry name" value="Putative phosphatase, domain 2"/>
    <property type="match status" value="1"/>
</dbReference>
<dbReference type="Proteomes" id="UP000806528">
    <property type="component" value="Unassembled WGS sequence"/>
</dbReference>
<proteinExistence type="inferred from homology"/>
<organism evidence="3 4">
    <name type="scientific">Nocardiopsis coralli</name>
    <dbReference type="NCBI Taxonomy" id="2772213"/>
    <lineage>
        <taxon>Bacteria</taxon>
        <taxon>Bacillati</taxon>
        <taxon>Actinomycetota</taxon>
        <taxon>Actinomycetes</taxon>
        <taxon>Streptosporangiales</taxon>
        <taxon>Nocardiopsidaceae</taxon>
        <taxon>Nocardiopsis</taxon>
    </lineage>
</organism>
<dbReference type="Gene3D" id="3.40.50.1000">
    <property type="entry name" value="HAD superfamily/HAD-like"/>
    <property type="match status" value="1"/>
</dbReference>
<gene>
    <name evidence="3" type="ORF">IDM40_25630</name>
</gene>
<dbReference type="InterPro" id="IPR036412">
    <property type="entry name" value="HAD-like_sf"/>
</dbReference>
<name>A0ABR9PDX4_9ACTN</name>
<sequence>MSERPSVVAFDVFGTTVDWYTGVTDHLREVFGRREVQTDPGAFAVAWRGRYGPALRDIGAGHRPWAPLDVLHREFLDALLYEHGADRHVDEADRNALVHAWHRLPAWPDSAELIDRLRRRYTVIALSNGGHPLLSSLAETGDLPFDRIVSAEPTRSYKPAPAPYLHAAELLGVEPGAMMLVAAHGWDLDGAAAVGMRTAFLERPGEYGPFDGAERAEDAPGGFAATSSDELAHRLGC</sequence>